<comment type="subunit">
    <text evidence="4">Part of a tri-snRNP complex.</text>
</comment>
<organism evidence="12">
    <name type="scientific">Aplysia californica</name>
    <name type="common">California sea hare</name>
    <dbReference type="NCBI Taxonomy" id="6500"/>
    <lineage>
        <taxon>Eukaryota</taxon>
        <taxon>Metazoa</taxon>
        <taxon>Spiralia</taxon>
        <taxon>Lophotrochozoa</taxon>
        <taxon>Mollusca</taxon>
        <taxon>Gastropoda</taxon>
        <taxon>Heterobranchia</taxon>
        <taxon>Euthyneura</taxon>
        <taxon>Tectipleura</taxon>
        <taxon>Aplysiida</taxon>
        <taxon>Aplysioidea</taxon>
        <taxon>Aplysiidae</taxon>
        <taxon>Aplysia</taxon>
    </lineage>
</organism>
<dbReference type="Proteomes" id="UP000694888">
    <property type="component" value="Unplaced"/>
</dbReference>
<proteinExistence type="evidence at transcript level"/>
<protein>
    <recommendedName>
        <fullName evidence="5">U4/U6.U5 small nuclear ribonucleoprotein 27 kDa protein</fullName>
    </recommendedName>
    <alternativeName>
        <fullName evidence="9">U4/U6.U5 tri-snRNP-associated protein 3</fullName>
    </alternativeName>
</protein>
<keyword evidence="8" id="KW-0539">Nucleus</keyword>
<dbReference type="GeneID" id="100533441"/>
<evidence type="ECO:0000256" key="8">
    <source>
        <dbReference type="ARBA" id="ARBA00023242"/>
    </source>
</evidence>
<comment type="similarity">
    <text evidence="3">Belongs to the SNUT3 family.</text>
</comment>
<evidence type="ECO:0000256" key="4">
    <source>
        <dbReference type="ARBA" id="ARBA00011825"/>
    </source>
</evidence>
<feature type="domain" description="U4/U6.U5 small nuclear ribonucleoprotein 27kDa protein" evidence="11">
    <location>
        <begin position="96"/>
        <end position="150"/>
    </location>
</feature>
<sequence>MARSRSRSPTTSKRDRRRSRSRSRERRHRKKRSRSRSPRRRPSPQRHRSPSNSPPRRRSPSPRKRSQERDLDKPDKQNHVDGRAEIDESKLEGLDDEQVDMMKLMGFVTFDTTKGKKVDGNDVSAVNLQRKRRYRQYMNRRGGFNRPLDFACLQCTSSSLAHATLVHNPFNYSPIPPHPHKP</sequence>
<evidence type="ECO:0000256" key="6">
    <source>
        <dbReference type="ARBA" id="ARBA00022664"/>
    </source>
</evidence>
<dbReference type="GO" id="GO:0008380">
    <property type="term" value="P:RNA splicing"/>
    <property type="evidence" value="ECO:0007669"/>
    <property type="project" value="UniProtKB-KW"/>
</dbReference>
<dbReference type="PANTHER" id="PTHR31077:SF1">
    <property type="entry name" value="U4_U6.U5 SMALL NUCLEAR RIBONUCLEOPROTEIN 27 KDA PROTEIN"/>
    <property type="match status" value="1"/>
</dbReference>
<evidence type="ECO:0000256" key="2">
    <source>
        <dbReference type="ARBA" id="ARBA00004123"/>
    </source>
</evidence>
<reference evidence="14" key="2">
    <citation type="submission" date="2025-05" db="UniProtKB">
        <authorList>
            <consortium name="RefSeq"/>
        </authorList>
    </citation>
    <scope>IDENTIFICATION</scope>
</reference>
<feature type="compositionally biased region" description="Basic and acidic residues" evidence="10">
    <location>
        <begin position="65"/>
        <end position="90"/>
    </location>
</feature>
<keyword evidence="6" id="KW-0507">mRNA processing</keyword>
<evidence type="ECO:0000256" key="7">
    <source>
        <dbReference type="ARBA" id="ARBA00023187"/>
    </source>
</evidence>
<gene>
    <name evidence="14" type="primary">LOC100533441</name>
</gene>
<reference evidence="12 14" key="1">
    <citation type="journal article" date="2006" name="Cell">
        <title>Neuronal transcriptome of Aplysia: neuronal compartments and circuitry.</title>
        <authorList>
            <person name="Moroz L.L."/>
            <person name="Edwards J.R."/>
            <person name="Puthanveettil S.V."/>
            <person name="Kohn A.B."/>
            <person name="Ha T."/>
            <person name="Heyland A."/>
            <person name="Knudsen B."/>
            <person name="Sahni A."/>
            <person name="Yu F."/>
            <person name="Liu L."/>
            <person name="Jezzini S."/>
            <person name="Lovell P."/>
            <person name="Iannucculli W."/>
            <person name="Chen M."/>
            <person name="Nguyen T."/>
            <person name="Sheng H."/>
            <person name="Shaw R."/>
            <person name="Kalachikov S."/>
            <person name="Panchin Y.V."/>
            <person name="Farmerie W."/>
            <person name="Russo J.J."/>
            <person name="Ju J."/>
            <person name="Kandel E.R."/>
        </authorList>
    </citation>
    <scope>NUCLEOTIDE SEQUENCE</scope>
</reference>
<dbReference type="PANTHER" id="PTHR31077">
    <property type="entry name" value="U4/U6.U5 SMALL NUCLEAR RIBONUCLEOPROTEIN 27 KDA PROTEIN"/>
    <property type="match status" value="1"/>
</dbReference>
<feature type="region of interest" description="Disordered" evidence="10">
    <location>
        <begin position="1"/>
        <end position="90"/>
    </location>
</feature>
<dbReference type="GO" id="GO:0071011">
    <property type="term" value="C:precatalytic spliceosome"/>
    <property type="evidence" value="ECO:0007669"/>
    <property type="project" value="TreeGrafter"/>
</dbReference>
<comment type="subcellular location">
    <subcellularLocation>
        <location evidence="2">Nucleus</location>
    </subcellularLocation>
</comment>
<dbReference type="EMBL" id="AY298750">
    <property type="protein sequence ID" value="AAQ67660.1"/>
    <property type="molecule type" value="mRNA"/>
</dbReference>
<evidence type="ECO:0000313" key="13">
    <source>
        <dbReference type="Proteomes" id="UP000694888"/>
    </source>
</evidence>
<feature type="compositionally biased region" description="Basic residues" evidence="10">
    <location>
        <begin position="14"/>
        <end position="64"/>
    </location>
</feature>
<keyword evidence="13" id="KW-1185">Reference proteome</keyword>
<evidence type="ECO:0000313" key="14">
    <source>
        <dbReference type="RefSeq" id="NP_001191647.1"/>
    </source>
</evidence>
<evidence type="ECO:0000256" key="10">
    <source>
        <dbReference type="SAM" id="MobiDB-lite"/>
    </source>
</evidence>
<accession>Q6JVM8</accession>
<dbReference type="OrthoDB" id="21368at2759"/>
<name>Q6JVM8_APLCA</name>
<evidence type="ECO:0000259" key="11">
    <source>
        <dbReference type="Pfam" id="PF08648"/>
    </source>
</evidence>
<dbReference type="RefSeq" id="NP_001191647.1">
    <property type="nucleotide sequence ID" value="NM_001204718.1"/>
</dbReference>
<dbReference type="AlphaFoldDB" id="Q6JVM8"/>
<dbReference type="Pfam" id="PF08648">
    <property type="entry name" value="SNRNP27"/>
    <property type="match status" value="1"/>
</dbReference>
<evidence type="ECO:0000256" key="3">
    <source>
        <dbReference type="ARBA" id="ARBA00008218"/>
    </source>
</evidence>
<dbReference type="InterPro" id="IPR013957">
    <property type="entry name" value="SNRNP27"/>
</dbReference>
<dbReference type="GO" id="GO:0006397">
    <property type="term" value="P:mRNA processing"/>
    <property type="evidence" value="ECO:0007669"/>
    <property type="project" value="UniProtKB-KW"/>
</dbReference>
<keyword evidence="7" id="KW-0508">mRNA splicing</keyword>
<evidence type="ECO:0000256" key="5">
    <source>
        <dbReference type="ARBA" id="ARBA00014357"/>
    </source>
</evidence>
<evidence type="ECO:0000256" key="1">
    <source>
        <dbReference type="ARBA" id="ARBA00003632"/>
    </source>
</evidence>
<evidence type="ECO:0000313" key="12">
    <source>
        <dbReference type="EMBL" id="AAQ67660.1"/>
    </source>
</evidence>
<comment type="function">
    <text evidence="1">May play a role in mRNA splicing.</text>
</comment>
<evidence type="ECO:0000256" key="9">
    <source>
        <dbReference type="ARBA" id="ARBA00031864"/>
    </source>
</evidence>